<sequence>MQLITLSTLFFIASALAADCSGNSNSRLEEFKEAYWSAREKMCSNSDCTYQAACTINAQKSVGSSWAKTTVVAELKRKNTGGKKGFKDCWDATEDIINQCVIGNHQLSGTWESDGQLYQFNGYFA</sequence>
<dbReference type="AlphaFoldDB" id="A0A2H3GHI4"/>
<comment type="caution">
    <text evidence="1">The sequence shown here is derived from an EMBL/GenBank/DDBJ whole genome shotgun (WGS) entry which is preliminary data.</text>
</comment>
<evidence type="ECO:0000313" key="2">
    <source>
        <dbReference type="Proteomes" id="UP000746612"/>
    </source>
</evidence>
<protein>
    <submittedName>
        <fullName evidence="1">Uncharacterized protein</fullName>
    </submittedName>
</protein>
<evidence type="ECO:0000313" key="1">
    <source>
        <dbReference type="EMBL" id="CAG1987931.1"/>
    </source>
</evidence>
<organism evidence="1 2">
    <name type="scientific">Gibberella zeae</name>
    <name type="common">Wheat head blight fungus</name>
    <name type="synonym">Fusarium graminearum</name>
    <dbReference type="NCBI Taxonomy" id="5518"/>
    <lineage>
        <taxon>Eukaryota</taxon>
        <taxon>Fungi</taxon>
        <taxon>Dikarya</taxon>
        <taxon>Ascomycota</taxon>
        <taxon>Pezizomycotina</taxon>
        <taxon>Sordariomycetes</taxon>
        <taxon>Hypocreomycetidae</taxon>
        <taxon>Hypocreales</taxon>
        <taxon>Nectriaceae</taxon>
        <taxon>Fusarium</taxon>
    </lineage>
</organism>
<proteinExistence type="predicted"/>
<reference evidence="1" key="1">
    <citation type="submission" date="2021-03" db="EMBL/GenBank/DDBJ databases">
        <authorList>
            <person name="Alouane T."/>
            <person name="Langin T."/>
            <person name="Bonhomme L."/>
        </authorList>
    </citation>
    <scope>NUCLEOTIDE SEQUENCE</scope>
    <source>
        <strain evidence="1">MDC_Fg202</strain>
    </source>
</reference>
<dbReference type="EMBL" id="CAJPIJ010000143">
    <property type="protein sequence ID" value="CAG1987931.1"/>
    <property type="molecule type" value="Genomic_DNA"/>
</dbReference>
<gene>
    <name evidence="1" type="ORF">MDCFG202_LOCUS300925</name>
</gene>
<accession>A0A2H3GHI4</accession>
<dbReference type="Proteomes" id="UP000746612">
    <property type="component" value="Unassembled WGS sequence"/>
</dbReference>
<name>A0A2H3GHI4_GIBZA</name>